<gene>
    <name evidence="1" type="ORF">B0I10_106152</name>
</gene>
<proteinExistence type="predicted"/>
<dbReference type="OrthoDB" id="839194at2"/>
<reference evidence="1 2" key="1">
    <citation type="submission" date="2018-06" db="EMBL/GenBank/DDBJ databases">
        <title>Genomic Encyclopedia of Type Strains, Phase III (KMG-III): the genomes of soil and plant-associated and newly described type strains.</title>
        <authorList>
            <person name="Whitman W."/>
        </authorList>
    </citation>
    <scope>NUCLEOTIDE SEQUENCE [LARGE SCALE GENOMIC DNA]</scope>
    <source>
        <strain evidence="1 2">CGMCC 1.12504</strain>
    </source>
</reference>
<dbReference type="AlphaFoldDB" id="A0A328WZ64"/>
<comment type="caution">
    <text evidence="1">The sequence shown here is derived from an EMBL/GenBank/DDBJ whole genome shotgun (WGS) entry which is preliminary data.</text>
</comment>
<evidence type="ECO:0000313" key="2">
    <source>
        <dbReference type="Proteomes" id="UP000249518"/>
    </source>
</evidence>
<dbReference type="EMBL" id="QLSV01000006">
    <property type="protein sequence ID" value="RAR48149.1"/>
    <property type="molecule type" value="Genomic_DNA"/>
</dbReference>
<protein>
    <recommendedName>
        <fullName evidence="3">Lipoprotein</fullName>
    </recommendedName>
</protein>
<name>A0A328WZ64_9FLAO</name>
<dbReference type="PROSITE" id="PS51257">
    <property type="entry name" value="PROKAR_LIPOPROTEIN"/>
    <property type="match status" value="1"/>
</dbReference>
<evidence type="ECO:0008006" key="3">
    <source>
        <dbReference type="Google" id="ProtNLM"/>
    </source>
</evidence>
<evidence type="ECO:0000313" key="1">
    <source>
        <dbReference type="EMBL" id="RAR48149.1"/>
    </source>
</evidence>
<keyword evidence="2" id="KW-1185">Reference proteome</keyword>
<dbReference type="RefSeq" id="WP_112085976.1">
    <property type="nucleotide sequence ID" value="NZ_QLSV01000006.1"/>
</dbReference>
<organism evidence="1 2">
    <name type="scientific">Flavobacterium lacus</name>
    <dbReference type="NCBI Taxonomy" id="1353778"/>
    <lineage>
        <taxon>Bacteria</taxon>
        <taxon>Pseudomonadati</taxon>
        <taxon>Bacteroidota</taxon>
        <taxon>Flavobacteriia</taxon>
        <taxon>Flavobacteriales</taxon>
        <taxon>Flavobacteriaceae</taxon>
        <taxon>Flavobacterium</taxon>
    </lineage>
</organism>
<dbReference type="Proteomes" id="UP000249518">
    <property type="component" value="Unassembled WGS sequence"/>
</dbReference>
<accession>A0A328WZ64</accession>
<sequence length="148" mass="17477">MKPLIIVFSLLFFSCEKKSSIDSNESIEVYYMRPYVSTYFSYPCGMISKAALKDEIHFKEFKDSATINKFIKIYNNYEIDPNPDDRLDARIRVIINTKEIKDTICLGENFYTFINGIKYKDNKEMLDFIKKIIDYENTPRPTFPKSND</sequence>